<protein>
    <submittedName>
        <fullName evidence="1">Uncharacterized protein</fullName>
    </submittedName>
</protein>
<proteinExistence type="predicted"/>
<keyword evidence="2" id="KW-1185">Reference proteome</keyword>
<evidence type="ECO:0000313" key="2">
    <source>
        <dbReference type="Proteomes" id="UP001157502"/>
    </source>
</evidence>
<sequence>MTDVKVIAVIFRSVPVPTCAANEHTRVVETPVDVRIKQSEEQWELRTPHTHVSHATGNSEHRYEAADRQFAALPPDVDVGRTAASATSSSPGHADEKAGFSDSTGCAFESSGTQAYCFLVLLAN</sequence>
<name>A0ACC2GA32_DALPE</name>
<reference evidence="1" key="1">
    <citation type="submission" date="2021-05" db="EMBL/GenBank/DDBJ databases">
        <authorList>
            <person name="Pan Q."/>
            <person name="Jouanno E."/>
            <person name="Zahm M."/>
            <person name="Klopp C."/>
            <person name="Cabau C."/>
            <person name="Louis A."/>
            <person name="Berthelot C."/>
            <person name="Parey E."/>
            <person name="Roest Crollius H."/>
            <person name="Montfort J."/>
            <person name="Robinson-Rechavi M."/>
            <person name="Bouchez O."/>
            <person name="Lampietro C."/>
            <person name="Lopez Roques C."/>
            <person name="Donnadieu C."/>
            <person name="Postlethwait J."/>
            <person name="Bobe J."/>
            <person name="Dillon D."/>
            <person name="Chandos A."/>
            <person name="von Hippel F."/>
            <person name="Guiguen Y."/>
        </authorList>
    </citation>
    <scope>NUCLEOTIDE SEQUENCE</scope>
    <source>
        <strain evidence="1">YG-Jan2019</strain>
    </source>
</reference>
<evidence type="ECO:0000313" key="1">
    <source>
        <dbReference type="EMBL" id="KAJ8000568.1"/>
    </source>
</evidence>
<accession>A0ACC2GA32</accession>
<comment type="caution">
    <text evidence="1">The sequence shown here is derived from an EMBL/GenBank/DDBJ whole genome shotgun (WGS) entry which is preliminary data.</text>
</comment>
<organism evidence="1 2">
    <name type="scientific">Dallia pectoralis</name>
    <name type="common">Alaska blackfish</name>
    <dbReference type="NCBI Taxonomy" id="75939"/>
    <lineage>
        <taxon>Eukaryota</taxon>
        <taxon>Metazoa</taxon>
        <taxon>Chordata</taxon>
        <taxon>Craniata</taxon>
        <taxon>Vertebrata</taxon>
        <taxon>Euteleostomi</taxon>
        <taxon>Actinopterygii</taxon>
        <taxon>Neopterygii</taxon>
        <taxon>Teleostei</taxon>
        <taxon>Protacanthopterygii</taxon>
        <taxon>Esociformes</taxon>
        <taxon>Umbridae</taxon>
        <taxon>Dallia</taxon>
    </lineage>
</organism>
<gene>
    <name evidence="1" type="ORF">DPEC_G00181740</name>
</gene>
<dbReference type="Proteomes" id="UP001157502">
    <property type="component" value="Chromosome 15"/>
</dbReference>
<dbReference type="EMBL" id="CM055742">
    <property type="protein sequence ID" value="KAJ8000568.1"/>
    <property type="molecule type" value="Genomic_DNA"/>
</dbReference>